<proteinExistence type="predicted"/>
<dbReference type="RefSeq" id="YP_010719859.1">
    <property type="nucleotide sequence ID" value="NC_072502.1"/>
</dbReference>
<dbReference type="EMBL" id="OP882271">
    <property type="protein sequence ID" value="WAX22431.1"/>
    <property type="molecule type" value="Genomic_DNA"/>
</dbReference>
<evidence type="ECO:0000313" key="3">
    <source>
        <dbReference type="Proteomes" id="UP001211688"/>
    </source>
</evidence>
<keyword evidence="3" id="KW-1185">Reference proteome</keyword>
<dbReference type="Proteomes" id="UP001211688">
    <property type="component" value="Segment"/>
</dbReference>
<dbReference type="GeneID" id="79412999"/>
<organism evidence="2 3">
    <name type="scientific">Pseudomonas phage MiCath</name>
    <dbReference type="NCBI Taxonomy" id="3003729"/>
    <lineage>
        <taxon>Viruses</taxon>
        <taxon>Duplodnaviria</taxon>
        <taxon>Heunggongvirae</taxon>
        <taxon>Uroviricota</taxon>
        <taxon>Caudoviricetes</taxon>
        <taxon>Queuovirinae</taxon>
        <taxon>Micathvirus</taxon>
        <taxon>Micathvirus micath</taxon>
    </lineage>
</organism>
<evidence type="ECO:0000256" key="1">
    <source>
        <dbReference type="SAM" id="MobiDB-lite"/>
    </source>
</evidence>
<name>A0AAE9VJ79_9CAUD</name>
<feature type="region of interest" description="Disordered" evidence="1">
    <location>
        <begin position="1"/>
        <end position="28"/>
    </location>
</feature>
<evidence type="ECO:0000313" key="2">
    <source>
        <dbReference type="EMBL" id="WAX22431.1"/>
    </source>
</evidence>
<protein>
    <submittedName>
        <fullName evidence="2">Head-to-tail adaptor protein</fullName>
    </submittedName>
</protein>
<sequence>MSSFRKPLQYMTPETRTSVDGRPVVTPGTQATTMASVQPITMNSFDEHKANLPEGVTLERVILVTTADDLPVWDHRAVTRGVTFLWRGRTYRNGSVRECQAGVINHFQYAAYEFSEEQV</sequence>
<accession>A0AAE9VJ79</accession>
<dbReference type="KEGG" id="vg:79412999"/>
<reference evidence="2" key="1">
    <citation type="submission" date="2022-11" db="EMBL/GenBank/DDBJ databases">
        <authorList>
            <person name="Jaryenneh J.D."/>
            <person name="Schoeniger J.S."/>
            <person name="Mageeney C.M."/>
        </authorList>
    </citation>
    <scope>NUCLEOTIDE SEQUENCE</scope>
</reference>